<name>A0A9D2MFV0_9FIRM</name>
<evidence type="ECO:0008006" key="4">
    <source>
        <dbReference type="Google" id="ProtNLM"/>
    </source>
</evidence>
<keyword evidence="1" id="KW-0812">Transmembrane</keyword>
<accession>A0A9D2MFV0</accession>
<evidence type="ECO:0000313" key="3">
    <source>
        <dbReference type="Proteomes" id="UP000824211"/>
    </source>
</evidence>
<evidence type="ECO:0000313" key="2">
    <source>
        <dbReference type="EMBL" id="HJB58833.1"/>
    </source>
</evidence>
<evidence type="ECO:0000256" key="1">
    <source>
        <dbReference type="SAM" id="Phobius"/>
    </source>
</evidence>
<keyword evidence="1" id="KW-0472">Membrane</keyword>
<feature type="transmembrane region" description="Helical" evidence="1">
    <location>
        <begin position="16"/>
        <end position="35"/>
    </location>
</feature>
<sequence length="397" mass="43807">MNEKTRAKGPRRRGGLVHYPVLMLFGVFFAGMFLLDLATPDRAVSELENTTLTQRPAVTAQILTPRGLNNFFNSYSQYAKDQVPGRDGWISLQSFIETALLQKTQSGGVLLGAEGQMFDRSYGLVASEERTLPRNIAAAASLAARWPGRVHVMVAPAASAIYPERVPAAAPLLNEEVYLAQIKEAVEAAGGDFIPLEETLAAHKDEYIYYRTDHHWTTLGAYYAYSRLCGELGLTPFDLDAHTAVEVPDFYGTFYSRARTWNAQPDTLTYYDLDNPLTIYTVTGPGMPAEGEVTGLYDLEKLEVYDKYAAFLHGNNGLSRVEGDGEGSILVVKDSYANSLVPFLTANYAAVDVVDLRNYNYGLDALIEANGYDAILLLYSFDSFKADPYLYRAGIEG</sequence>
<dbReference type="AlphaFoldDB" id="A0A9D2MFV0"/>
<dbReference type="Pfam" id="PF14286">
    <property type="entry name" value="DHHW"/>
    <property type="match status" value="1"/>
</dbReference>
<protein>
    <recommendedName>
        <fullName evidence="4">AlgX/AlgJ SGNH hydrolase-like domain-containing protein</fullName>
    </recommendedName>
</protein>
<dbReference type="InterPro" id="IPR025945">
    <property type="entry name" value="DHHW"/>
</dbReference>
<comment type="caution">
    <text evidence="2">The sequence shown here is derived from an EMBL/GenBank/DDBJ whole genome shotgun (WGS) entry which is preliminary data.</text>
</comment>
<organism evidence="2 3">
    <name type="scientific">Candidatus Faecalibacterium faecipullorum</name>
    <dbReference type="NCBI Taxonomy" id="2838578"/>
    <lineage>
        <taxon>Bacteria</taxon>
        <taxon>Bacillati</taxon>
        <taxon>Bacillota</taxon>
        <taxon>Clostridia</taxon>
        <taxon>Eubacteriales</taxon>
        <taxon>Oscillospiraceae</taxon>
        <taxon>Faecalibacterium</taxon>
    </lineage>
</organism>
<keyword evidence="1" id="KW-1133">Transmembrane helix</keyword>
<proteinExistence type="predicted"/>
<reference evidence="2" key="1">
    <citation type="journal article" date="2021" name="PeerJ">
        <title>Extensive microbial diversity within the chicken gut microbiome revealed by metagenomics and culture.</title>
        <authorList>
            <person name="Gilroy R."/>
            <person name="Ravi A."/>
            <person name="Getino M."/>
            <person name="Pursley I."/>
            <person name="Horton D.L."/>
            <person name="Alikhan N.F."/>
            <person name="Baker D."/>
            <person name="Gharbi K."/>
            <person name="Hall N."/>
            <person name="Watson M."/>
            <person name="Adriaenssens E.M."/>
            <person name="Foster-Nyarko E."/>
            <person name="Jarju S."/>
            <person name="Secka A."/>
            <person name="Antonio M."/>
            <person name="Oren A."/>
            <person name="Chaudhuri R.R."/>
            <person name="La Ragione R."/>
            <person name="Hildebrand F."/>
            <person name="Pallen M.J."/>
        </authorList>
    </citation>
    <scope>NUCLEOTIDE SEQUENCE</scope>
    <source>
        <strain evidence="2">ChiHjej9B8-13557</strain>
    </source>
</reference>
<dbReference type="Proteomes" id="UP000824211">
    <property type="component" value="Unassembled WGS sequence"/>
</dbReference>
<dbReference type="EMBL" id="DWXX01000073">
    <property type="protein sequence ID" value="HJB58833.1"/>
    <property type="molecule type" value="Genomic_DNA"/>
</dbReference>
<reference evidence="2" key="2">
    <citation type="submission" date="2021-04" db="EMBL/GenBank/DDBJ databases">
        <authorList>
            <person name="Gilroy R."/>
        </authorList>
    </citation>
    <scope>NUCLEOTIDE SEQUENCE</scope>
    <source>
        <strain evidence="2">ChiHjej9B8-13557</strain>
    </source>
</reference>
<gene>
    <name evidence="2" type="ORF">H9771_04100</name>
</gene>